<keyword evidence="3 9" id="KW-0863">Zinc-finger</keyword>
<evidence type="ECO:0000256" key="6">
    <source>
        <dbReference type="ARBA" id="ARBA00023125"/>
    </source>
</evidence>
<dbReference type="PROSITE" id="PS51293">
    <property type="entry name" value="SANT"/>
    <property type="match status" value="1"/>
</dbReference>
<evidence type="ECO:0000256" key="8">
    <source>
        <dbReference type="ARBA" id="ARBA00023242"/>
    </source>
</evidence>
<feature type="region of interest" description="Disordered" evidence="10">
    <location>
        <begin position="358"/>
        <end position="408"/>
    </location>
</feature>
<feature type="compositionally biased region" description="Basic and acidic residues" evidence="10">
    <location>
        <begin position="531"/>
        <end position="552"/>
    </location>
</feature>
<dbReference type="SUPFAM" id="SSF46689">
    <property type="entry name" value="Homeodomain-like"/>
    <property type="match status" value="1"/>
</dbReference>
<feature type="domain" description="C2H2-type" evidence="11">
    <location>
        <begin position="72"/>
        <end position="99"/>
    </location>
</feature>
<dbReference type="InterPro" id="IPR009057">
    <property type="entry name" value="Homeodomain-like_sf"/>
</dbReference>
<dbReference type="AlphaFoldDB" id="A0AAN9HFQ4"/>
<dbReference type="SMART" id="SM00355">
    <property type="entry name" value="ZnF_C2H2"/>
    <property type="match status" value="3"/>
</dbReference>
<keyword evidence="4" id="KW-0862">Zinc</keyword>
<dbReference type="InterPro" id="IPR000949">
    <property type="entry name" value="ELM2_dom"/>
</dbReference>
<dbReference type="EMBL" id="JAYKXH010000003">
    <property type="protein sequence ID" value="KAK7173917.1"/>
    <property type="molecule type" value="Genomic_DNA"/>
</dbReference>
<comment type="subcellular location">
    <subcellularLocation>
        <location evidence="1">Nucleus</location>
    </subcellularLocation>
</comment>
<evidence type="ECO:0000256" key="5">
    <source>
        <dbReference type="ARBA" id="ARBA00023015"/>
    </source>
</evidence>
<keyword evidence="15" id="KW-1185">Reference proteome</keyword>
<dbReference type="InterPro" id="IPR001005">
    <property type="entry name" value="SANT/Myb"/>
</dbReference>
<dbReference type="GO" id="GO:0005667">
    <property type="term" value="C:transcription regulator complex"/>
    <property type="evidence" value="ECO:0007669"/>
    <property type="project" value="TreeGrafter"/>
</dbReference>
<dbReference type="PROSITE" id="PS00028">
    <property type="entry name" value="ZINC_FINGER_C2H2_1"/>
    <property type="match status" value="3"/>
</dbReference>
<evidence type="ECO:0000256" key="9">
    <source>
        <dbReference type="PROSITE-ProRule" id="PRU00042"/>
    </source>
</evidence>
<dbReference type="Proteomes" id="UP001364617">
    <property type="component" value="Unassembled WGS sequence"/>
</dbReference>
<dbReference type="InterPro" id="IPR017884">
    <property type="entry name" value="SANT_dom"/>
</dbReference>
<feature type="region of interest" description="Disordered" evidence="10">
    <location>
        <begin position="438"/>
        <end position="505"/>
    </location>
</feature>
<accession>A0AAN9HFQ4</accession>
<keyword evidence="6" id="KW-0238">DNA-binding</keyword>
<comment type="caution">
    <text evidence="14">The sequence shown here is derived from an EMBL/GenBank/DDBJ whole genome shotgun (WGS) entry which is preliminary data.</text>
</comment>
<dbReference type="GO" id="GO:0006357">
    <property type="term" value="P:regulation of transcription by RNA polymerase II"/>
    <property type="evidence" value="ECO:0007669"/>
    <property type="project" value="TreeGrafter"/>
</dbReference>
<proteinExistence type="predicted"/>
<name>A0AAN9HFQ4_9TELE</name>
<dbReference type="PROSITE" id="PS51156">
    <property type="entry name" value="ELM2"/>
    <property type="match status" value="1"/>
</dbReference>
<sequence length="847" mass="94602">MDPTDLVMEMENPSDLIVSMLSPSSDLPIRDPELWLDSRSDSKSRKTSTSCALTSVRPNIEDAELRSSVSVNKCRVCKKEFKTSSALKTHLLIHRYEGPGPHICSVCQRSFKNYHQLTSHTMTHHKRKTYHCTQSGCHKTYSDKNSLKHHCASRHGVHFTSPSSTSYAYNYDLPASPREPTVNRAARGLFSAQPKSVLAPVLKEPSYSGKPKLGLGCYAEDTHRARVKRSTHLESWTLATATQWTLGLDAVEEDLVVSQNTFHVRGLETNVDFPESYPQEWKEMLSFQPNREAATSSVGCPTRPPASVGPKKHCPILLKHSLKDPKPLNKLKRRHSCSSVTQPALLFPEPNSDFDCNLPDPALLSPPPHAPLPNSRKRKSCSKDVLSDVPAPPLPVPQPSCHKRSRSRSSYLVSPSQVALASFSTYLGNPFLQKESIRKSTAEEPSSGCRTYKITSSVRRARSQPSCSQEADGTKEKHNSESSASTLDEGQKGNSGKKQKSKWTNLSPLIMPVSVPVSVTNVLHPQASTHQAERSQTREGASKRSRCLDPLKHLIIPSPPPPRSSSPQWAQDQETQGLQRCLGYPSQLRSPTYLADHPLSPRFHPYTPQPMLSPLRPGTGLYSKSLPQYQPCPPPPSTLDGVPFPIDNTVVNIRPRINVGSRFQAEIPPVRDTLYILYEEHPAQLVWTPWKDLSTNTETQQRVTELIDLCCSSVLPGGGTNIELALHCLHDVQGNVMAALDLLLMRGDYRTSWHPLNDYHYTGSDQWTAQEMKVFKKALVDHDKDFQQIHNVTKSIAQCVEYYYNMKKLKKLKQRGRAVNKKDGCGENAKVFNCFQVHQHEQTDGNA</sequence>
<dbReference type="Gene3D" id="1.10.10.60">
    <property type="entry name" value="Homeodomain-like"/>
    <property type="match status" value="1"/>
</dbReference>
<gene>
    <name evidence="14" type="ORF">R3I93_003675</name>
</gene>
<dbReference type="SMART" id="SM00717">
    <property type="entry name" value="SANT"/>
    <property type="match status" value="1"/>
</dbReference>
<evidence type="ECO:0000313" key="15">
    <source>
        <dbReference type="Proteomes" id="UP001364617"/>
    </source>
</evidence>
<feature type="domain" description="ELM2" evidence="12">
    <location>
        <begin position="655"/>
        <end position="747"/>
    </location>
</feature>
<evidence type="ECO:0000256" key="7">
    <source>
        <dbReference type="ARBA" id="ARBA00023163"/>
    </source>
</evidence>
<feature type="domain" description="C2H2-type" evidence="11">
    <location>
        <begin position="102"/>
        <end position="129"/>
    </location>
</feature>
<feature type="compositionally biased region" description="Polar residues" evidence="10">
    <location>
        <begin position="568"/>
        <end position="577"/>
    </location>
</feature>
<reference evidence="14 15" key="1">
    <citation type="submission" date="2024-02" db="EMBL/GenBank/DDBJ databases">
        <title>Chromosome-level genome assembly of the Eurasian Minnow (Phoxinus phoxinus).</title>
        <authorList>
            <person name="Oriowo T.O."/>
            <person name="Martin S."/>
            <person name="Stange M."/>
            <person name="Chrysostomakis Y."/>
            <person name="Brown T."/>
            <person name="Winkler S."/>
            <person name="Kukowka S."/>
            <person name="Myers E.W."/>
            <person name="Bohne A."/>
        </authorList>
    </citation>
    <scope>NUCLEOTIDE SEQUENCE [LARGE SCALE GENOMIC DNA]</scope>
    <source>
        <strain evidence="14">ZFMK-TIS-60720</strain>
        <tissue evidence="14">Whole Organism</tissue>
    </source>
</reference>
<dbReference type="PROSITE" id="PS50157">
    <property type="entry name" value="ZINC_FINGER_C2H2_2"/>
    <property type="match status" value="2"/>
</dbReference>
<dbReference type="PANTHER" id="PTHR16089">
    <property type="entry name" value="REST COREPRESSOR COREST PROTEIN-RELATED"/>
    <property type="match status" value="1"/>
</dbReference>
<dbReference type="InterPro" id="IPR051066">
    <property type="entry name" value="Trans_reg/Corepressor"/>
</dbReference>
<evidence type="ECO:0000259" key="11">
    <source>
        <dbReference type="PROSITE" id="PS50157"/>
    </source>
</evidence>
<dbReference type="Gene3D" id="3.30.160.60">
    <property type="entry name" value="Classic Zinc Finger"/>
    <property type="match status" value="2"/>
</dbReference>
<feature type="region of interest" description="Disordered" evidence="10">
    <location>
        <begin position="526"/>
        <end position="577"/>
    </location>
</feature>
<dbReference type="PANTHER" id="PTHR16089:SF23">
    <property type="entry name" value="ZINC FINGER PROTEIN 541"/>
    <property type="match status" value="1"/>
</dbReference>
<keyword evidence="8" id="KW-0539">Nucleus</keyword>
<keyword evidence="7" id="KW-0804">Transcription</keyword>
<evidence type="ECO:0000256" key="1">
    <source>
        <dbReference type="ARBA" id="ARBA00004123"/>
    </source>
</evidence>
<evidence type="ECO:0000256" key="4">
    <source>
        <dbReference type="ARBA" id="ARBA00022833"/>
    </source>
</evidence>
<keyword evidence="2" id="KW-0479">Metal-binding</keyword>
<protein>
    <recommendedName>
        <fullName evidence="16">Zinc finger protein 541</fullName>
    </recommendedName>
</protein>
<evidence type="ECO:0000256" key="2">
    <source>
        <dbReference type="ARBA" id="ARBA00022723"/>
    </source>
</evidence>
<organism evidence="14 15">
    <name type="scientific">Phoxinus phoxinus</name>
    <name type="common">Eurasian minnow</name>
    <dbReference type="NCBI Taxonomy" id="58324"/>
    <lineage>
        <taxon>Eukaryota</taxon>
        <taxon>Metazoa</taxon>
        <taxon>Chordata</taxon>
        <taxon>Craniata</taxon>
        <taxon>Vertebrata</taxon>
        <taxon>Euteleostomi</taxon>
        <taxon>Actinopterygii</taxon>
        <taxon>Neopterygii</taxon>
        <taxon>Teleostei</taxon>
        <taxon>Ostariophysi</taxon>
        <taxon>Cypriniformes</taxon>
        <taxon>Leuciscidae</taxon>
        <taxon>Phoxininae</taxon>
        <taxon>Phoxinus</taxon>
    </lineage>
</organism>
<dbReference type="GO" id="GO:0000118">
    <property type="term" value="C:histone deacetylase complex"/>
    <property type="evidence" value="ECO:0007669"/>
    <property type="project" value="TreeGrafter"/>
</dbReference>
<evidence type="ECO:0000256" key="10">
    <source>
        <dbReference type="SAM" id="MobiDB-lite"/>
    </source>
</evidence>
<keyword evidence="5" id="KW-0805">Transcription regulation</keyword>
<feature type="compositionally biased region" description="Polar residues" evidence="10">
    <location>
        <begin position="453"/>
        <end position="471"/>
    </location>
</feature>
<feature type="domain" description="SANT" evidence="13">
    <location>
        <begin position="762"/>
        <end position="811"/>
    </location>
</feature>
<dbReference type="InterPro" id="IPR013087">
    <property type="entry name" value="Znf_C2H2_type"/>
</dbReference>
<evidence type="ECO:0008006" key="16">
    <source>
        <dbReference type="Google" id="ProtNLM"/>
    </source>
</evidence>
<dbReference type="FunFam" id="1.10.10.60:FF:000012">
    <property type="entry name" value="Metastasis-associated 1 family, member 3"/>
    <property type="match status" value="1"/>
</dbReference>
<evidence type="ECO:0000259" key="13">
    <source>
        <dbReference type="PROSITE" id="PS51293"/>
    </source>
</evidence>
<dbReference type="SMART" id="SM01189">
    <property type="entry name" value="ELM2"/>
    <property type="match status" value="1"/>
</dbReference>
<evidence type="ECO:0000256" key="3">
    <source>
        <dbReference type="ARBA" id="ARBA00022771"/>
    </source>
</evidence>
<dbReference type="InterPro" id="IPR036236">
    <property type="entry name" value="Znf_C2H2_sf"/>
</dbReference>
<dbReference type="Pfam" id="PF01448">
    <property type="entry name" value="ELM2"/>
    <property type="match status" value="1"/>
</dbReference>
<dbReference type="GO" id="GO:0008270">
    <property type="term" value="F:zinc ion binding"/>
    <property type="evidence" value="ECO:0007669"/>
    <property type="project" value="UniProtKB-KW"/>
</dbReference>
<dbReference type="SUPFAM" id="SSF57667">
    <property type="entry name" value="beta-beta-alpha zinc fingers"/>
    <property type="match status" value="1"/>
</dbReference>
<dbReference type="GO" id="GO:0003677">
    <property type="term" value="F:DNA binding"/>
    <property type="evidence" value="ECO:0007669"/>
    <property type="project" value="UniProtKB-KW"/>
</dbReference>
<dbReference type="GO" id="GO:0003714">
    <property type="term" value="F:transcription corepressor activity"/>
    <property type="evidence" value="ECO:0007669"/>
    <property type="project" value="TreeGrafter"/>
</dbReference>
<evidence type="ECO:0000259" key="12">
    <source>
        <dbReference type="PROSITE" id="PS51156"/>
    </source>
</evidence>
<evidence type="ECO:0000313" key="14">
    <source>
        <dbReference type="EMBL" id="KAK7173917.1"/>
    </source>
</evidence>